<reference evidence="1 2" key="1">
    <citation type="journal article" date="2022" name="DNA Res.">
        <title>Chromosomal-level genome assembly of the orchid tree Bauhinia variegata (Leguminosae; Cercidoideae) supports the allotetraploid origin hypothesis of Bauhinia.</title>
        <authorList>
            <person name="Zhong Y."/>
            <person name="Chen Y."/>
            <person name="Zheng D."/>
            <person name="Pang J."/>
            <person name="Liu Y."/>
            <person name="Luo S."/>
            <person name="Meng S."/>
            <person name="Qian L."/>
            <person name="Wei D."/>
            <person name="Dai S."/>
            <person name="Zhou R."/>
        </authorList>
    </citation>
    <scope>NUCLEOTIDE SEQUENCE [LARGE SCALE GENOMIC DNA]</scope>
    <source>
        <strain evidence="1">BV-YZ2020</strain>
    </source>
</reference>
<evidence type="ECO:0000313" key="2">
    <source>
        <dbReference type="Proteomes" id="UP000828941"/>
    </source>
</evidence>
<keyword evidence="2" id="KW-1185">Reference proteome</keyword>
<organism evidence="1 2">
    <name type="scientific">Bauhinia variegata</name>
    <name type="common">Purple orchid tree</name>
    <name type="synonym">Phanera variegata</name>
    <dbReference type="NCBI Taxonomy" id="167791"/>
    <lineage>
        <taxon>Eukaryota</taxon>
        <taxon>Viridiplantae</taxon>
        <taxon>Streptophyta</taxon>
        <taxon>Embryophyta</taxon>
        <taxon>Tracheophyta</taxon>
        <taxon>Spermatophyta</taxon>
        <taxon>Magnoliopsida</taxon>
        <taxon>eudicotyledons</taxon>
        <taxon>Gunneridae</taxon>
        <taxon>Pentapetalae</taxon>
        <taxon>rosids</taxon>
        <taxon>fabids</taxon>
        <taxon>Fabales</taxon>
        <taxon>Fabaceae</taxon>
        <taxon>Cercidoideae</taxon>
        <taxon>Cercideae</taxon>
        <taxon>Bauhiniinae</taxon>
        <taxon>Bauhinia</taxon>
    </lineage>
</organism>
<gene>
    <name evidence="1" type="ORF">L6164_028870</name>
</gene>
<accession>A0ACB9L7G9</accession>
<dbReference type="Proteomes" id="UP000828941">
    <property type="component" value="Chromosome 12"/>
</dbReference>
<sequence length="1442" mass="162495">MERVEALLAIITAAFFMMLLIWVLRESCRGDNDVVYEKHASRGFSLLITITAVASNAIISVFHLGFSVYQYKTQRTVSCKSLSLALTWALTTIVSIYSRKRRLSEKGKWPFILTLWWFSATLMDSASVLFKLKKDFKSIDVSFLQLLSDNIVEVCSFPFLLLLSANSLPAKHDNNHDLEQNLLQKEAESSLKEDLGEFTNAGLWSYLSFGWLNPVFERGRIQKIELAHIPSVPKSEKAENASSVLEESFRRQNAEESSLTKAVIHSIWKSLIMNAVFAGVSTIASYMGPLLITSYVNFLSRDSDGSSFKYGVILAFLFFLSKTVESLTQRQWYFCAQRIGIQVRAALFVLIYRKSISIDCARETNGKIVNLVSVDAEQIGDFCFHIHEIWLLPVQVILALFILYKNLGFLPSIAAVAVTIFVMASNTPLAKLQKSLHSKIMEAKDSRIKATSETLKHIRILKMHSWETSFLRKILKLRETEKRWLQRHLYISSISVFLFWTSPTVVALVTFGVCILIKTELTAAAVLSAIATFGILTEPIYNLPQLISNIARTKVSINRIQEFVKEDRKNKFLINNHTLQSSRIAMVVEPGEYAWDVDDKSKKKPTIRIAEKLEIEKGCKVAICGSVGSGKSSLLSCMLGEIPRISREGIKVYGNRSYAPQSPWIQSGTIRDNVLFGKEMNEEFYERFLDGCALHHDINMWEDGDLTLVGERGIKLSGGQKQRIQLARAIYNDADIYFLDDPFSAVDTHTGSHLYMKCLMQVLSKKTVVYATHQLEFLEAADFVLVMKGGEIVETGKYKELITRLNSELVKQMAAHKETLNHVKPIHQTEANEENIKENMIKGWKLSERAKEDEEEAAETGRVKWSVYSTFVSSAYGGTLVPFILLCHVLFQAMQIGSNYWIAWAAEHRDIVSPQNLIGIFTLISGGSSIFILGRAVLLSTVAVETAQRLYHGMIASVFRAPVSFFDTTPSSRILNRSSTDQSTVDTDIPYRLAGLVFAVIQLLSIIILMSHVALQVIFLFLLVLAISAWYQAYYIPTARELARMVGIRKAPILHHFSESIAGAATIRCFNQEQRFLAKVMDLADDYSRVAFHNYATMEWLSVRINFLFNLAFFFVLVILVSLPRSNVDPSLAGLAATYGLNLNVSQAWVIWNLCNVENKMISVERILQFTNIPSEAPLIVQDYRPEPEWPKEGKIELHNLHIQYAPAAPMILKGITCTLQGQKKIGIVGRTGSGKSTFVQALFRVVEPCLGCIIIDGVDIRKIGLQDLRSKLGIIPQDPTLFQGSVRTNLDPLEQHSDQELWEVLKKCHLADIVRQDTRLLEAPVDENGQNWSVGQRQLVSLARLLLKKRRILVLDEATASIDTATDNLIQKTIREETVGCTVITVAHRINTIIDNDLVLLLNEGKIVEYDSPYQLLENNSSSFSKMVAEFWKRSQATTKT</sequence>
<proteinExistence type="predicted"/>
<name>A0ACB9L7G9_BAUVA</name>
<evidence type="ECO:0000313" key="1">
    <source>
        <dbReference type="EMBL" id="KAI4305508.1"/>
    </source>
</evidence>
<comment type="caution">
    <text evidence="1">The sequence shown here is derived from an EMBL/GenBank/DDBJ whole genome shotgun (WGS) entry which is preliminary data.</text>
</comment>
<protein>
    <submittedName>
        <fullName evidence="1">Uncharacterized protein</fullName>
    </submittedName>
</protein>
<dbReference type="EMBL" id="CM039437">
    <property type="protein sequence ID" value="KAI4305508.1"/>
    <property type="molecule type" value="Genomic_DNA"/>
</dbReference>